<dbReference type="EC" id="2.7.7.49" evidence="1"/>
<protein>
    <recommendedName>
        <fullName evidence="1">RNA-directed DNA polymerase</fullName>
        <ecNumber evidence="1">2.7.7.49</ecNumber>
    </recommendedName>
</protein>
<gene>
    <name evidence="9" type="ORF">B4U79_02930</name>
</gene>
<keyword evidence="3" id="KW-0548">Nucleotidyltransferase</keyword>
<dbReference type="AlphaFoldDB" id="A0A3S3NG80"/>
<evidence type="ECO:0000256" key="1">
    <source>
        <dbReference type="ARBA" id="ARBA00012493"/>
    </source>
</evidence>
<evidence type="ECO:0000259" key="8">
    <source>
        <dbReference type="PROSITE" id="PS50994"/>
    </source>
</evidence>
<keyword evidence="4" id="KW-0540">Nuclease</keyword>
<dbReference type="Pfam" id="PF17917">
    <property type="entry name" value="RT_RNaseH"/>
    <property type="match status" value="1"/>
</dbReference>
<dbReference type="SUPFAM" id="SSF53098">
    <property type="entry name" value="Ribonuclease H-like"/>
    <property type="match status" value="1"/>
</dbReference>
<dbReference type="Gene3D" id="1.10.340.70">
    <property type="match status" value="1"/>
</dbReference>
<evidence type="ECO:0000313" key="9">
    <source>
        <dbReference type="EMBL" id="RWS02060.1"/>
    </source>
</evidence>
<accession>A0A3S3NG80</accession>
<sequence length="745" mass="86266">MYRLPNAHKEPLKKILNELLIARIIRPSTSSYCAPILLVQKKSGDYRLVIDYRGLNATIINENCYPLPRIEDVIDHIGGSKIIAEPLIKLTRKKEKFIFGEEQKKAFDQLKLVLCSAPILAYFNPDLETQLHTDGCSVGIGATLIQIENEKEKVICYYSRVLNSSEKNYSAIEIELLAIIQGIKRFKHYLIGHKFSIVTDSNPLTFLMRTKNLNTRLAHWAMFIQEYNFEIVYRKGSSNNLCDFLSRYPIKSTNFEVDNETILLTEFSVPSFDLKEEFLIDILLTKLSDISKLQREDKFLSHIFDILKDKMKGKNKSLRKSALNYEIKDGKLYRVTLQNGELKSVLAVPRCLVPQVLQSVHDCIFSGGHLGIRKTFERCKTRFHWKSMLNDIIKWVQTCNICQKVKPNKNRSGKLIPIAPGSRPFSQVGVDIIGMLPVSKKGNRFIIVATCYLTKFAVTKAVKNITAKDIAKFLMHRIILQYSVFDTLITDNGVQFRSKIIEELNSLLKSNHKFTTPYHPSTAGQVERCNRQIMQLIRTYIEKDQNDWDIILPYITHLYNVSLHASTKYNPFFLTRGYHPKLPIDMICENDFLNKTNADIDSYVYEISLNLQKARELAKENIIRAQQSYKEYYDESKQDYEFNVGDKCLVNYPISSVLNKNKLLPKWLGPFTVTHKIINLVYEVESDNSDFYFDRIHISKMRPFKERENIITNNSVTANTNSDLTERPKRAKLLPKYLKDYYLGN</sequence>
<evidence type="ECO:0000256" key="4">
    <source>
        <dbReference type="ARBA" id="ARBA00022722"/>
    </source>
</evidence>
<dbReference type="SUPFAM" id="SSF56672">
    <property type="entry name" value="DNA/RNA polymerases"/>
    <property type="match status" value="1"/>
</dbReference>
<dbReference type="PANTHER" id="PTHR37984">
    <property type="entry name" value="PROTEIN CBG26694"/>
    <property type="match status" value="1"/>
</dbReference>
<dbReference type="InterPro" id="IPR012337">
    <property type="entry name" value="RNaseH-like_sf"/>
</dbReference>
<name>A0A3S3NG80_9ACAR</name>
<reference evidence="9 10" key="1">
    <citation type="journal article" date="2018" name="Gigascience">
        <title>Genomes of trombidid mites reveal novel predicted allergens and laterally-transferred genes associated with secondary metabolism.</title>
        <authorList>
            <person name="Dong X."/>
            <person name="Chaisiri K."/>
            <person name="Xia D."/>
            <person name="Armstrong S.D."/>
            <person name="Fang Y."/>
            <person name="Donnelly M.J."/>
            <person name="Kadowaki T."/>
            <person name="McGarry J.W."/>
            <person name="Darby A.C."/>
            <person name="Makepeace B.L."/>
        </authorList>
    </citation>
    <scope>NUCLEOTIDE SEQUENCE [LARGE SCALE GENOMIC DNA]</scope>
    <source>
        <strain evidence="9">UoL-WK</strain>
    </source>
</reference>
<keyword evidence="2" id="KW-0808">Transferase</keyword>
<dbReference type="CDD" id="cd09274">
    <property type="entry name" value="RNase_HI_RT_Ty3"/>
    <property type="match status" value="1"/>
</dbReference>
<evidence type="ECO:0000256" key="3">
    <source>
        <dbReference type="ARBA" id="ARBA00022695"/>
    </source>
</evidence>
<dbReference type="FunFam" id="1.10.340.70:FF:000001">
    <property type="entry name" value="Retrovirus-related Pol polyprotein from transposon gypsy-like Protein"/>
    <property type="match status" value="1"/>
</dbReference>
<dbReference type="InterPro" id="IPR036397">
    <property type="entry name" value="RNaseH_sf"/>
</dbReference>
<evidence type="ECO:0000256" key="7">
    <source>
        <dbReference type="ARBA" id="ARBA00022918"/>
    </source>
</evidence>
<proteinExistence type="predicted"/>
<dbReference type="Pfam" id="PF17921">
    <property type="entry name" value="Integrase_H2C2"/>
    <property type="match status" value="1"/>
</dbReference>
<dbReference type="OrthoDB" id="115435at2759"/>
<dbReference type="PANTHER" id="PTHR37984:SF5">
    <property type="entry name" value="PROTEIN NYNRIN-LIKE"/>
    <property type="match status" value="1"/>
</dbReference>
<dbReference type="GO" id="GO:0003676">
    <property type="term" value="F:nucleic acid binding"/>
    <property type="evidence" value="ECO:0007669"/>
    <property type="project" value="InterPro"/>
</dbReference>
<evidence type="ECO:0000256" key="2">
    <source>
        <dbReference type="ARBA" id="ARBA00022679"/>
    </source>
</evidence>
<dbReference type="InterPro" id="IPR043128">
    <property type="entry name" value="Rev_trsase/Diguanyl_cyclase"/>
</dbReference>
<evidence type="ECO:0000256" key="6">
    <source>
        <dbReference type="ARBA" id="ARBA00022801"/>
    </source>
</evidence>
<dbReference type="InterPro" id="IPR050951">
    <property type="entry name" value="Retrovirus_Pol_polyprotein"/>
</dbReference>
<dbReference type="GO" id="GO:0016787">
    <property type="term" value="F:hydrolase activity"/>
    <property type="evidence" value="ECO:0007669"/>
    <property type="project" value="UniProtKB-KW"/>
</dbReference>
<dbReference type="InterPro" id="IPR041588">
    <property type="entry name" value="Integrase_H2C2"/>
</dbReference>
<dbReference type="Gene3D" id="3.10.10.10">
    <property type="entry name" value="HIV Type 1 Reverse Transcriptase, subunit A, domain 1"/>
    <property type="match status" value="1"/>
</dbReference>
<comment type="caution">
    <text evidence="9">The sequence shown here is derived from an EMBL/GenBank/DDBJ whole genome shotgun (WGS) entry which is preliminary data.</text>
</comment>
<dbReference type="GO" id="GO:0042575">
    <property type="term" value="C:DNA polymerase complex"/>
    <property type="evidence" value="ECO:0007669"/>
    <property type="project" value="UniProtKB-ARBA"/>
</dbReference>
<dbReference type="GO" id="GO:0015074">
    <property type="term" value="P:DNA integration"/>
    <property type="evidence" value="ECO:0007669"/>
    <property type="project" value="InterPro"/>
</dbReference>
<dbReference type="PROSITE" id="PS50994">
    <property type="entry name" value="INTEGRASE"/>
    <property type="match status" value="1"/>
</dbReference>
<evidence type="ECO:0000256" key="5">
    <source>
        <dbReference type="ARBA" id="ARBA00022759"/>
    </source>
</evidence>
<organism evidence="9 10">
    <name type="scientific">Dinothrombium tinctorium</name>
    <dbReference type="NCBI Taxonomy" id="1965070"/>
    <lineage>
        <taxon>Eukaryota</taxon>
        <taxon>Metazoa</taxon>
        <taxon>Ecdysozoa</taxon>
        <taxon>Arthropoda</taxon>
        <taxon>Chelicerata</taxon>
        <taxon>Arachnida</taxon>
        <taxon>Acari</taxon>
        <taxon>Acariformes</taxon>
        <taxon>Trombidiformes</taxon>
        <taxon>Prostigmata</taxon>
        <taxon>Anystina</taxon>
        <taxon>Parasitengona</taxon>
        <taxon>Trombidioidea</taxon>
        <taxon>Trombidiidae</taxon>
        <taxon>Dinothrombium</taxon>
    </lineage>
</organism>
<dbReference type="Proteomes" id="UP000285301">
    <property type="component" value="Unassembled WGS sequence"/>
</dbReference>
<dbReference type="FunFam" id="3.30.420.10:FF:000032">
    <property type="entry name" value="Retrovirus-related Pol polyprotein from transposon 297-like Protein"/>
    <property type="match status" value="1"/>
</dbReference>
<dbReference type="InterPro" id="IPR001584">
    <property type="entry name" value="Integrase_cat-core"/>
</dbReference>
<dbReference type="Gene3D" id="3.30.420.10">
    <property type="entry name" value="Ribonuclease H-like superfamily/Ribonuclease H"/>
    <property type="match status" value="1"/>
</dbReference>
<keyword evidence="6" id="KW-0378">Hydrolase</keyword>
<keyword evidence="7" id="KW-0695">RNA-directed DNA polymerase</keyword>
<keyword evidence="10" id="KW-1185">Reference proteome</keyword>
<dbReference type="EMBL" id="NCKU01008222">
    <property type="protein sequence ID" value="RWS02060.1"/>
    <property type="molecule type" value="Genomic_DNA"/>
</dbReference>
<dbReference type="InterPro" id="IPR041373">
    <property type="entry name" value="RT_RNaseH"/>
</dbReference>
<evidence type="ECO:0000313" key="10">
    <source>
        <dbReference type="Proteomes" id="UP000285301"/>
    </source>
</evidence>
<keyword evidence="5" id="KW-0255">Endonuclease</keyword>
<dbReference type="GO" id="GO:0004519">
    <property type="term" value="F:endonuclease activity"/>
    <property type="evidence" value="ECO:0007669"/>
    <property type="project" value="UniProtKB-KW"/>
</dbReference>
<dbReference type="InterPro" id="IPR043502">
    <property type="entry name" value="DNA/RNA_pol_sf"/>
</dbReference>
<dbReference type="Gene3D" id="3.30.70.270">
    <property type="match status" value="1"/>
</dbReference>
<dbReference type="GO" id="GO:0003964">
    <property type="term" value="F:RNA-directed DNA polymerase activity"/>
    <property type="evidence" value="ECO:0007669"/>
    <property type="project" value="UniProtKB-KW"/>
</dbReference>
<dbReference type="STRING" id="1965070.A0A3S3NG80"/>
<feature type="domain" description="Integrase catalytic" evidence="8">
    <location>
        <begin position="420"/>
        <end position="579"/>
    </location>
</feature>